<dbReference type="PROSITE" id="PS00197">
    <property type="entry name" value="2FE2S_FER_1"/>
    <property type="match status" value="1"/>
</dbReference>
<dbReference type="Gene3D" id="3.10.20.30">
    <property type="match status" value="1"/>
</dbReference>
<dbReference type="EMBL" id="JAASQJ010000004">
    <property type="protein sequence ID" value="NIJ54934.1"/>
    <property type="molecule type" value="Genomic_DNA"/>
</dbReference>
<keyword evidence="3 7" id="KW-0560">Oxidoreductase</keyword>
<evidence type="ECO:0000259" key="6">
    <source>
        <dbReference type="PROSITE" id="PS51085"/>
    </source>
</evidence>
<dbReference type="PANTHER" id="PTHR44379">
    <property type="entry name" value="OXIDOREDUCTASE WITH IRON-SULFUR SUBUNIT"/>
    <property type="match status" value="1"/>
</dbReference>
<keyword evidence="5" id="KW-0411">Iron-sulfur</keyword>
<comment type="caution">
    <text evidence="7">The sequence shown here is derived from an EMBL/GenBank/DDBJ whole genome shotgun (WGS) entry which is preliminary data.</text>
</comment>
<evidence type="ECO:0000256" key="1">
    <source>
        <dbReference type="ARBA" id="ARBA00022714"/>
    </source>
</evidence>
<dbReference type="InterPro" id="IPR036010">
    <property type="entry name" value="2Fe-2S_ferredoxin-like_sf"/>
</dbReference>
<dbReference type="SUPFAM" id="SSF47741">
    <property type="entry name" value="CO dehydrogenase ISP C-domain like"/>
    <property type="match status" value="1"/>
</dbReference>
<keyword evidence="4" id="KW-0408">Iron</keyword>
<proteinExistence type="predicted"/>
<evidence type="ECO:0000256" key="3">
    <source>
        <dbReference type="ARBA" id="ARBA00023002"/>
    </source>
</evidence>
<dbReference type="PROSITE" id="PS51085">
    <property type="entry name" value="2FE2S_FER_2"/>
    <property type="match status" value="1"/>
</dbReference>
<keyword evidence="1" id="KW-0001">2Fe-2S</keyword>
<keyword evidence="2" id="KW-0479">Metal-binding</keyword>
<dbReference type="SUPFAM" id="SSF54292">
    <property type="entry name" value="2Fe-2S ferredoxin-like"/>
    <property type="match status" value="1"/>
</dbReference>
<dbReference type="InterPro" id="IPR002888">
    <property type="entry name" value="2Fe-2S-bd"/>
</dbReference>
<dbReference type="EC" id="1.3.99.16" evidence="7"/>
<dbReference type="InterPro" id="IPR051452">
    <property type="entry name" value="Diverse_Oxidoreductases"/>
</dbReference>
<protein>
    <submittedName>
        <fullName evidence="7">Isoquinoline 1-oxidoreductase alpha subunit</fullName>
        <ecNumber evidence="7">1.3.99.16</ecNumber>
    </submittedName>
</protein>
<reference evidence="7 8" key="1">
    <citation type="submission" date="2020-03" db="EMBL/GenBank/DDBJ databases">
        <title>Genomic Encyclopedia of Type Strains, Phase IV (KMG-IV): sequencing the most valuable type-strain genomes for metagenomic binning, comparative biology and taxonomic classification.</title>
        <authorList>
            <person name="Goeker M."/>
        </authorList>
    </citation>
    <scope>NUCLEOTIDE SEQUENCE [LARGE SCALE GENOMIC DNA]</scope>
    <source>
        <strain evidence="7 8">DSM 102865</strain>
    </source>
</reference>
<evidence type="ECO:0000256" key="4">
    <source>
        <dbReference type="ARBA" id="ARBA00023004"/>
    </source>
</evidence>
<sequence>MYNLSVNGKKVKVDVEPDMPLLWVVRDFVGLKGTKFGCGMALCGACTVHLNGQPARSCQTPVSSIGKNDKITTIEGIGDGKMHIIQKAWIEEQVPQCGYCQSGQIMSAVALLKTTPKPTDADIDSAMSGNLCRCGTYDRIRKAIHKAAEEIQMSESGIGKM</sequence>
<keyword evidence="8" id="KW-1185">Reference proteome</keyword>
<dbReference type="InterPro" id="IPR001041">
    <property type="entry name" value="2Fe-2S_ferredoxin-type"/>
</dbReference>
<dbReference type="InterPro" id="IPR036884">
    <property type="entry name" value="2Fe-2S-bd_dom_sf"/>
</dbReference>
<gene>
    <name evidence="7" type="ORF">FHS68_004121</name>
</gene>
<accession>A0ABX0UPM7</accession>
<name>A0ABX0UPM7_9BACT</name>
<dbReference type="CDD" id="cd00207">
    <property type="entry name" value="fer2"/>
    <property type="match status" value="1"/>
</dbReference>
<dbReference type="GO" id="GO:0047121">
    <property type="term" value="F:isoquinoline 1-oxidoreductase activity"/>
    <property type="evidence" value="ECO:0007669"/>
    <property type="project" value="UniProtKB-EC"/>
</dbReference>
<evidence type="ECO:0000256" key="2">
    <source>
        <dbReference type="ARBA" id="ARBA00022723"/>
    </source>
</evidence>
<dbReference type="Proteomes" id="UP001179181">
    <property type="component" value="Unassembled WGS sequence"/>
</dbReference>
<organism evidence="7 8">
    <name type="scientific">Dyadobacter arcticus</name>
    <dbReference type="NCBI Taxonomy" id="1078754"/>
    <lineage>
        <taxon>Bacteria</taxon>
        <taxon>Pseudomonadati</taxon>
        <taxon>Bacteroidota</taxon>
        <taxon>Cytophagia</taxon>
        <taxon>Cytophagales</taxon>
        <taxon>Spirosomataceae</taxon>
        <taxon>Dyadobacter</taxon>
    </lineage>
</organism>
<evidence type="ECO:0000313" key="7">
    <source>
        <dbReference type="EMBL" id="NIJ54934.1"/>
    </source>
</evidence>
<dbReference type="Pfam" id="PF00111">
    <property type="entry name" value="Fer2"/>
    <property type="match status" value="1"/>
</dbReference>
<dbReference type="PANTHER" id="PTHR44379:SF2">
    <property type="entry name" value="BLR6218 PROTEIN"/>
    <property type="match status" value="1"/>
</dbReference>
<dbReference type="InterPro" id="IPR006058">
    <property type="entry name" value="2Fe2S_fd_BS"/>
</dbReference>
<dbReference type="Gene3D" id="1.10.150.120">
    <property type="entry name" value="[2Fe-2S]-binding domain"/>
    <property type="match status" value="1"/>
</dbReference>
<dbReference type="InterPro" id="IPR012675">
    <property type="entry name" value="Beta-grasp_dom_sf"/>
</dbReference>
<evidence type="ECO:0000256" key="5">
    <source>
        <dbReference type="ARBA" id="ARBA00023014"/>
    </source>
</evidence>
<evidence type="ECO:0000313" key="8">
    <source>
        <dbReference type="Proteomes" id="UP001179181"/>
    </source>
</evidence>
<feature type="domain" description="2Fe-2S ferredoxin-type" evidence="6">
    <location>
        <begin position="1"/>
        <end position="77"/>
    </location>
</feature>
<dbReference type="Pfam" id="PF01799">
    <property type="entry name" value="Fer2_2"/>
    <property type="match status" value="1"/>
</dbReference>